<sequence>MPLTLAPMIELSRKQDGSQDTAAFARDVADGLSQQQKTLPSRYFYDGAGSRLFQQIMDLPEYYLTRSEFEVLTNNRQTMAEHFAREGFFHLIDLGAGDALKTKILLRELARQQSVFDYVPVDISGDAMLELSSSLQEELPEVKVEAVVGEYFQALEWLQEHKAERKVVLFLGSNIGNFEYQESLEFLGSVRSYLQAGDRLLMGVDLRKNPDVILNAYDDAAGVTAAFNLNLLHRINRELGGDFKVEQFCHHAIYNPLEGVMRSFLVSKVEQQVQIRETGKTFSFEAWEAIHTENSHKYTLRQVEELGSACGFKVETVFYDSQRGFADVLFTVS</sequence>
<reference evidence="5" key="1">
    <citation type="submission" date="2017-05" db="EMBL/GenBank/DDBJ databases">
        <authorList>
            <person name="Ray J."/>
            <person name="Price M."/>
            <person name="Deutschbauer A."/>
        </authorList>
    </citation>
    <scope>NUCLEOTIDE SEQUENCE [LARGE SCALE GENOMIC DNA]</scope>
    <source>
        <strain evidence="5">DSM 19842</strain>
    </source>
</reference>
<keyword evidence="1 4" id="KW-0489">Methyltransferase</keyword>
<evidence type="ECO:0000256" key="1">
    <source>
        <dbReference type="ARBA" id="ARBA00022603"/>
    </source>
</evidence>
<dbReference type="GO" id="GO:0032259">
    <property type="term" value="P:methylation"/>
    <property type="evidence" value="ECO:0007669"/>
    <property type="project" value="UniProtKB-KW"/>
</dbReference>
<dbReference type="SUPFAM" id="SSF53335">
    <property type="entry name" value="S-adenosyl-L-methionine-dependent methyltransferases"/>
    <property type="match status" value="1"/>
</dbReference>
<evidence type="ECO:0000259" key="3">
    <source>
        <dbReference type="Pfam" id="PF10017"/>
    </source>
</evidence>
<accession>A0A1X9YQE3</accession>
<dbReference type="Pfam" id="PF10017">
    <property type="entry name" value="Methyltransf_33"/>
    <property type="match status" value="1"/>
</dbReference>
<dbReference type="STRING" id="709015.GCA_000472485_01275"/>
<dbReference type="InterPro" id="IPR035094">
    <property type="entry name" value="EgtD"/>
</dbReference>
<gene>
    <name evidence="4" type="ORF">CA264_06360</name>
</gene>
<feature type="domain" description="Histidine-specific methyltransferase SAM-dependent" evidence="3">
    <location>
        <begin position="24"/>
        <end position="330"/>
    </location>
</feature>
<dbReference type="InterPro" id="IPR051128">
    <property type="entry name" value="EgtD_Methyltrsf_superfamily"/>
</dbReference>
<evidence type="ECO:0000256" key="2">
    <source>
        <dbReference type="ARBA" id="ARBA00022679"/>
    </source>
</evidence>
<dbReference type="PANTHER" id="PTHR43397:SF1">
    <property type="entry name" value="ERGOTHIONEINE BIOSYNTHESIS PROTEIN 1"/>
    <property type="match status" value="1"/>
</dbReference>
<keyword evidence="2 4" id="KW-0808">Transferase</keyword>
<evidence type="ECO:0000313" key="4">
    <source>
        <dbReference type="EMBL" id="ARS35095.1"/>
    </source>
</evidence>
<dbReference type="EMBL" id="CP021235">
    <property type="protein sequence ID" value="ARS35095.1"/>
    <property type="molecule type" value="Genomic_DNA"/>
</dbReference>
<protein>
    <submittedName>
        <fullName evidence="4">L-histidine N(Alpha)-methyltransferase</fullName>
    </submittedName>
</protein>
<dbReference type="InterPro" id="IPR019257">
    <property type="entry name" value="MeTrfase_dom"/>
</dbReference>
<dbReference type="NCBIfam" id="TIGR03438">
    <property type="entry name" value="egtD_ergothio"/>
    <property type="match status" value="1"/>
</dbReference>
<dbReference type="InterPro" id="IPR017804">
    <property type="entry name" value="MeTrfase_EgtD-like"/>
</dbReference>
<dbReference type="PIRSF" id="PIRSF018005">
    <property type="entry name" value="UCP018005"/>
    <property type="match status" value="1"/>
</dbReference>
<dbReference type="KEGG" id="pact:CA264_06360"/>
<dbReference type="PANTHER" id="PTHR43397">
    <property type="entry name" value="ERGOTHIONEINE BIOSYNTHESIS PROTEIN 1"/>
    <property type="match status" value="1"/>
</dbReference>
<dbReference type="Gene3D" id="3.40.50.150">
    <property type="entry name" value="Vaccinia Virus protein VP39"/>
    <property type="match status" value="1"/>
</dbReference>
<dbReference type="OrthoDB" id="5289726at2"/>
<dbReference type="InterPro" id="IPR029063">
    <property type="entry name" value="SAM-dependent_MTases_sf"/>
</dbReference>
<keyword evidence="5" id="KW-1185">Reference proteome</keyword>
<dbReference type="GO" id="GO:0008168">
    <property type="term" value="F:methyltransferase activity"/>
    <property type="evidence" value="ECO:0007669"/>
    <property type="project" value="UniProtKB-KW"/>
</dbReference>
<dbReference type="Proteomes" id="UP000266292">
    <property type="component" value="Chromosome"/>
</dbReference>
<name>A0A1X9YQE3_9BACT</name>
<organism evidence="4 5">
    <name type="scientific">Pontibacter actiniarum</name>
    <dbReference type="NCBI Taxonomy" id="323450"/>
    <lineage>
        <taxon>Bacteria</taxon>
        <taxon>Pseudomonadati</taxon>
        <taxon>Bacteroidota</taxon>
        <taxon>Cytophagia</taxon>
        <taxon>Cytophagales</taxon>
        <taxon>Hymenobacteraceae</taxon>
        <taxon>Pontibacter</taxon>
    </lineage>
</organism>
<evidence type="ECO:0000313" key="5">
    <source>
        <dbReference type="Proteomes" id="UP000266292"/>
    </source>
</evidence>
<dbReference type="AlphaFoldDB" id="A0A1X9YQE3"/>
<proteinExistence type="predicted"/>